<name>A0ABW7HTU1_9ACTN</name>
<gene>
    <name evidence="2" type="ORF">ACG5V6_13955</name>
</gene>
<organism evidence="2 3">
    <name type="scientific">Streptomyces chitinivorans</name>
    <dbReference type="NCBI Taxonomy" id="1257027"/>
    <lineage>
        <taxon>Bacteria</taxon>
        <taxon>Bacillati</taxon>
        <taxon>Actinomycetota</taxon>
        <taxon>Actinomycetes</taxon>
        <taxon>Kitasatosporales</taxon>
        <taxon>Streptomycetaceae</taxon>
        <taxon>Streptomyces</taxon>
    </lineage>
</organism>
<dbReference type="PANTHER" id="PTHR35149:SF2">
    <property type="entry name" value="DUF262 DOMAIN-CONTAINING PROTEIN"/>
    <property type="match status" value="1"/>
</dbReference>
<accession>A0ABW7HTU1</accession>
<dbReference type="RefSeq" id="WP_237879174.1">
    <property type="nucleotide sequence ID" value="NZ_BAABEN010000036.1"/>
</dbReference>
<dbReference type="EMBL" id="JBIHMK010000046">
    <property type="protein sequence ID" value="MFH0249316.1"/>
    <property type="molecule type" value="Genomic_DNA"/>
</dbReference>
<dbReference type="Proteomes" id="UP001607069">
    <property type="component" value="Unassembled WGS sequence"/>
</dbReference>
<dbReference type="Pfam" id="PF03235">
    <property type="entry name" value="GmrSD_N"/>
    <property type="match status" value="1"/>
</dbReference>
<reference evidence="2 3" key="1">
    <citation type="submission" date="2024-10" db="EMBL/GenBank/DDBJ databases">
        <authorList>
            <person name="Cho J.-C."/>
        </authorList>
    </citation>
    <scope>NUCLEOTIDE SEQUENCE [LARGE SCALE GENOMIC DNA]</scope>
    <source>
        <strain evidence="2 3">KCTC29696</strain>
    </source>
</reference>
<evidence type="ECO:0000313" key="2">
    <source>
        <dbReference type="EMBL" id="MFH0249316.1"/>
    </source>
</evidence>
<evidence type="ECO:0000259" key="1">
    <source>
        <dbReference type="Pfam" id="PF03235"/>
    </source>
</evidence>
<protein>
    <submittedName>
        <fullName evidence="2">DUF262 domain-containing protein</fullName>
    </submittedName>
</protein>
<dbReference type="InterPro" id="IPR004919">
    <property type="entry name" value="GmrSD_N"/>
</dbReference>
<evidence type="ECO:0000313" key="3">
    <source>
        <dbReference type="Proteomes" id="UP001607069"/>
    </source>
</evidence>
<keyword evidence="3" id="KW-1185">Reference proteome</keyword>
<comment type="caution">
    <text evidence="2">The sequence shown here is derived from an EMBL/GenBank/DDBJ whole genome shotgun (WGS) entry which is preliminary data.</text>
</comment>
<sequence>MQKLEAHEMPLHKVFSSDYDFQIPDYQRPYAWQEEQATQLLTDLLEALDRGTDEPYFLGSIVLVKDGGAPRAEVIDGQQRLTTPMRRPCTATSPSFPRNVG</sequence>
<dbReference type="PANTHER" id="PTHR35149">
    <property type="entry name" value="SLL5132 PROTEIN"/>
    <property type="match status" value="1"/>
</dbReference>
<proteinExistence type="predicted"/>
<feature type="domain" description="GmrSD restriction endonucleases N-terminal" evidence="1">
    <location>
        <begin position="12"/>
        <end position="83"/>
    </location>
</feature>